<evidence type="ECO:0000259" key="1">
    <source>
        <dbReference type="Pfam" id="PF07859"/>
    </source>
</evidence>
<organism evidence="2 3">
    <name type="scientific">Taxus chinensis</name>
    <name type="common">Chinese yew</name>
    <name type="synonym">Taxus wallichiana var. chinensis</name>
    <dbReference type="NCBI Taxonomy" id="29808"/>
    <lineage>
        <taxon>Eukaryota</taxon>
        <taxon>Viridiplantae</taxon>
        <taxon>Streptophyta</taxon>
        <taxon>Embryophyta</taxon>
        <taxon>Tracheophyta</taxon>
        <taxon>Spermatophyta</taxon>
        <taxon>Pinopsida</taxon>
        <taxon>Pinidae</taxon>
        <taxon>Conifers II</taxon>
        <taxon>Cupressales</taxon>
        <taxon>Taxaceae</taxon>
        <taxon>Taxus</taxon>
    </lineage>
</organism>
<keyword evidence="3" id="KW-1185">Reference proteome</keyword>
<dbReference type="Pfam" id="PF07859">
    <property type="entry name" value="Abhydrolase_3"/>
    <property type="match status" value="2"/>
</dbReference>
<evidence type="ECO:0000313" key="3">
    <source>
        <dbReference type="Proteomes" id="UP000824469"/>
    </source>
</evidence>
<name>A0AA38C271_TAXCH</name>
<dbReference type="Proteomes" id="UP000824469">
    <property type="component" value="Unassembled WGS sequence"/>
</dbReference>
<dbReference type="PANTHER" id="PTHR23024">
    <property type="entry name" value="ARYLACETAMIDE DEACETYLASE"/>
    <property type="match status" value="1"/>
</dbReference>
<reference evidence="2 3" key="1">
    <citation type="journal article" date="2021" name="Nat. Plants">
        <title>The Taxus genome provides insights into paclitaxel biosynthesis.</title>
        <authorList>
            <person name="Xiong X."/>
            <person name="Gou J."/>
            <person name="Liao Q."/>
            <person name="Li Y."/>
            <person name="Zhou Q."/>
            <person name="Bi G."/>
            <person name="Li C."/>
            <person name="Du R."/>
            <person name="Wang X."/>
            <person name="Sun T."/>
            <person name="Guo L."/>
            <person name="Liang H."/>
            <person name="Lu P."/>
            <person name="Wu Y."/>
            <person name="Zhang Z."/>
            <person name="Ro D.K."/>
            <person name="Shang Y."/>
            <person name="Huang S."/>
            <person name="Yan J."/>
        </authorList>
    </citation>
    <scope>NUCLEOTIDE SEQUENCE [LARGE SCALE GENOMIC DNA]</scope>
    <source>
        <strain evidence="2">Ta-2019</strain>
    </source>
</reference>
<proteinExistence type="predicted"/>
<protein>
    <recommendedName>
        <fullName evidence="1">Alpha/beta hydrolase fold-3 domain-containing protein</fullName>
    </recommendedName>
</protein>
<dbReference type="PANTHER" id="PTHR23024:SF635">
    <property type="entry name" value="OS07G0162700 PROTEIN"/>
    <property type="match status" value="1"/>
</dbReference>
<dbReference type="OMA" id="IMKGNDW"/>
<dbReference type="EMBL" id="JAHRHJ020003700">
    <property type="protein sequence ID" value="KAH9291298.1"/>
    <property type="molecule type" value="Genomic_DNA"/>
</dbReference>
<dbReference type="Gene3D" id="3.40.50.1820">
    <property type="entry name" value="alpha/beta hydrolase"/>
    <property type="match status" value="2"/>
</dbReference>
<accession>A0AA38C271</accession>
<gene>
    <name evidence="2" type="ORF">KI387_043511</name>
</gene>
<dbReference type="InterPro" id="IPR050466">
    <property type="entry name" value="Carboxylest/Gibb_receptor"/>
</dbReference>
<sequence>MAHNCETQLVEDFEGVVKLYSDGSVIREPEPSWPVTLSEENNYVKNVSYKDVVFDEEVGLWARLYLPPQTKTNTRLLPVLLYFHGGGFCFLTPANPIIHCMCQLWAAKLDVIIVSVNYRLTPEHRLPAAYHDSIAALQWLQGMKTGGAVGDPWLHSHADLSKIFLMGEKRRREHCASCGHVGVRSGNGNQGVEVSDTLWRLALPLGSNRDHPFCNPVREGTDVTFPIPPMFFVIAGRDILKDKQLQYCEVLKNSGRDVKVVMFEEEEHGFTLKKMDDQSCVEFLGGISEFIKGK</sequence>
<dbReference type="InterPro" id="IPR013094">
    <property type="entry name" value="AB_hydrolase_3"/>
</dbReference>
<feature type="domain" description="Alpha/beta hydrolase fold-3" evidence="1">
    <location>
        <begin position="194"/>
        <end position="271"/>
    </location>
</feature>
<dbReference type="InterPro" id="IPR029058">
    <property type="entry name" value="AB_hydrolase_fold"/>
</dbReference>
<comment type="caution">
    <text evidence="2">The sequence shown here is derived from an EMBL/GenBank/DDBJ whole genome shotgun (WGS) entry which is preliminary data.</text>
</comment>
<dbReference type="GO" id="GO:0016787">
    <property type="term" value="F:hydrolase activity"/>
    <property type="evidence" value="ECO:0007669"/>
    <property type="project" value="InterPro"/>
</dbReference>
<feature type="domain" description="Alpha/beta hydrolase fold-3" evidence="1">
    <location>
        <begin position="80"/>
        <end position="168"/>
    </location>
</feature>
<dbReference type="SUPFAM" id="SSF53474">
    <property type="entry name" value="alpha/beta-Hydrolases"/>
    <property type="match status" value="1"/>
</dbReference>
<evidence type="ECO:0000313" key="2">
    <source>
        <dbReference type="EMBL" id="KAH9291298.1"/>
    </source>
</evidence>
<dbReference type="AlphaFoldDB" id="A0AA38C271"/>